<keyword evidence="2" id="KW-0238">DNA-binding</keyword>
<dbReference type="OrthoDB" id="1493636at2"/>
<dbReference type="InterPro" id="IPR011010">
    <property type="entry name" value="DNA_brk_join_enz"/>
</dbReference>
<gene>
    <name evidence="5" type="ORF">SAMN05192529_1317</name>
</gene>
<name>A0A1H4CEI4_9BACT</name>
<sequence length="350" mass="39703">MSYSILIELGKENKQFERKVVILVIIDGKKLPRIDTGVKISGDLKKADPKALNVIKKKRNEVEQKILLSIQLTGKPSLPSANIDTLIGFWEDRKKDIARSDNRIRAIEVALEAIGDCKLAAINTRELESIEKKLREREKPLSESTIWSYMSRLKAVLNLAIRDHILQDRQISGYRWPAYYSDVPIFLLEPEIEAFAKALSGIADPSLQQAGYRFLLACYAGYRISDAKRFNPDFINGDALTIRAAKNKKVVSIAIHNNLRPVVDWLLKNPECNLTDQAINKLIKDIAKAGGIKKHIKFHTGRHSFAMLLTRKGFTIEEVAEFLGDDIRAAKTYARLWNDELNRKVIEKLG</sequence>
<keyword evidence="6" id="KW-1185">Reference proteome</keyword>
<dbReference type="Pfam" id="PF13102">
    <property type="entry name" value="Phage_int_SAM_5"/>
    <property type="match status" value="1"/>
</dbReference>
<protein>
    <submittedName>
        <fullName evidence="5">Site-specific recombinase XerD</fullName>
    </submittedName>
</protein>
<proteinExistence type="inferred from homology"/>
<keyword evidence="3" id="KW-0233">DNA recombination</keyword>
<dbReference type="InterPro" id="IPR050090">
    <property type="entry name" value="Tyrosine_recombinase_XerCD"/>
</dbReference>
<dbReference type="GO" id="GO:0015074">
    <property type="term" value="P:DNA integration"/>
    <property type="evidence" value="ECO:0007669"/>
    <property type="project" value="InterPro"/>
</dbReference>
<dbReference type="Proteomes" id="UP000199041">
    <property type="component" value="Unassembled WGS sequence"/>
</dbReference>
<dbReference type="PANTHER" id="PTHR30349:SF64">
    <property type="entry name" value="PROPHAGE INTEGRASE INTD-RELATED"/>
    <property type="match status" value="1"/>
</dbReference>
<evidence type="ECO:0000256" key="1">
    <source>
        <dbReference type="ARBA" id="ARBA00008857"/>
    </source>
</evidence>
<dbReference type="RefSeq" id="WP_091400991.1">
    <property type="nucleotide sequence ID" value="NZ_FNQY01000031.1"/>
</dbReference>
<reference evidence="5 6" key="1">
    <citation type="submission" date="2016-10" db="EMBL/GenBank/DDBJ databases">
        <authorList>
            <person name="de Groot N.N."/>
        </authorList>
    </citation>
    <scope>NUCLEOTIDE SEQUENCE [LARGE SCALE GENOMIC DNA]</scope>
    <source>
        <strain evidence="5 6">Vu-144</strain>
    </source>
</reference>
<dbReference type="Pfam" id="PF00589">
    <property type="entry name" value="Phage_integrase"/>
    <property type="match status" value="1"/>
</dbReference>
<comment type="similarity">
    <text evidence="1">Belongs to the 'phage' integrase family.</text>
</comment>
<evidence type="ECO:0000259" key="4">
    <source>
        <dbReference type="PROSITE" id="PS51898"/>
    </source>
</evidence>
<organism evidence="5 6">
    <name type="scientific">Arachidicoccus rhizosphaerae</name>
    <dbReference type="NCBI Taxonomy" id="551991"/>
    <lineage>
        <taxon>Bacteria</taxon>
        <taxon>Pseudomonadati</taxon>
        <taxon>Bacteroidota</taxon>
        <taxon>Chitinophagia</taxon>
        <taxon>Chitinophagales</taxon>
        <taxon>Chitinophagaceae</taxon>
        <taxon>Arachidicoccus</taxon>
    </lineage>
</organism>
<dbReference type="InterPro" id="IPR025269">
    <property type="entry name" value="SAM-like_dom"/>
</dbReference>
<dbReference type="Gene3D" id="1.10.443.10">
    <property type="entry name" value="Intergrase catalytic core"/>
    <property type="match status" value="1"/>
</dbReference>
<dbReference type="STRING" id="551991.SAMN05192529_1317"/>
<accession>A0A1H4CEI4</accession>
<evidence type="ECO:0000313" key="5">
    <source>
        <dbReference type="EMBL" id="SEA58806.1"/>
    </source>
</evidence>
<dbReference type="AlphaFoldDB" id="A0A1H4CEI4"/>
<evidence type="ECO:0000313" key="6">
    <source>
        <dbReference type="Proteomes" id="UP000199041"/>
    </source>
</evidence>
<evidence type="ECO:0000256" key="3">
    <source>
        <dbReference type="ARBA" id="ARBA00023172"/>
    </source>
</evidence>
<feature type="domain" description="Tyr recombinase" evidence="4">
    <location>
        <begin position="182"/>
        <end position="347"/>
    </location>
</feature>
<dbReference type="SUPFAM" id="SSF56349">
    <property type="entry name" value="DNA breaking-rejoining enzymes"/>
    <property type="match status" value="1"/>
</dbReference>
<dbReference type="GO" id="GO:0006310">
    <property type="term" value="P:DNA recombination"/>
    <property type="evidence" value="ECO:0007669"/>
    <property type="project" value="UniProtKB-KW"/>
</dbReference>
<dbReference type="InterPro" id="IPR013762">
    <property type="entry name" value="Integrase-like_cat_sf"/>
</dbReference>
<dbReference type="GO" id="GO:0003677">
    <property type="term" value="F:DNA binding"/>
    <property type="evidence" value="ECO:0007669"/>
    <property type="project" value="UniProtKB-KW"/>
</dbReference>
<dbReference type="PANTHER" id="PTHR30349">
    <property type="entry name" value="PHAGE INTEGRASE-RELATED"/>
    <property type="match status" value="1"/>
</dbReference>
<dbReference type="InterPro" id="IPR002104">
    <property type="entry name" value="Integrase_catalytic"/>
</dbReference>
<dbReference type="InterPro" id="IPR010998">
    <property type="entry name" value="Integrase_recombinase_N"/>
</dbReference>
<dbReference type="PROSITE" id="PS51898">
    <property type="entry name" value="TYR_RECOMBINASE"/>
    <property type="match status" value="1"/>
</dbReference>
<dbReference type="EMBL" id="FNQY01000031">
    <property type="protein sequence ID" value="SEA58806.1"/>
    <property type="molecule type" value="Genomic_DNA"/>
</dbReference>
<evidence type="ECO:0000256" key="2">
    <source>
        <dbReference type="ARBA" id="ARBA00023125"/>
    </source>
</evidence>
<dbReference type="Gene3D" id="1.10.150.130">
    <property type="match status" value="1"/>
</dbReference>